<dbReference type="AlphaFoldDB" id="A0A5Q0GUH3"/>
<sequence>MIDTQNRTFLVRALKMLVVSLAFFAGTSAAVQAASAAPAVQSAAVQAVAPQAAPQAAPADSQPSVAASWACTSYLYSNAVERYCNVYSGYIRSYLQCSNGYTYYSAWVGTGSWYFLQICPSGYYRVSSGIQYTG</sequence>
<dbReference type="KEGG" id="ssyi:EKG83_06455"/>
<feature type="signal peptide" evidence="1">
    <location>
        <begin position="1"/>
        <end position="33"/>
    </location>
</feature>
<dbReference type="EMBL" id="CP034550">
    <property type="protein sequence ID" value="QFZ17154.1"/>
    <property type="molecule type" value="Genomic_DNA"/>
</dbReference>
<accession>A0A5Q0GUH3</accession>
<gene>
    <name evidence="2" type="ORF">EKG83_06455</name>
</gene>
<keyword evidence="1" id="KW-0732">Signal</keyword>
<keyword evidence="3" id="KW-1185">Reference proteome</keyword>
<dbReference type="RefSeq" id="WP_033427687.1">
    <property type="nucleotide sequence ID" value="NZ_CP034550.1"/>
</dbReference>
<reference evidence="3" key="1">
    <citation type="journal article" date="2021" name="Curr. Microbiol.">
        <title>Complete genome of nocamycin-producing strain Saccharothrix syringae NRRL B-16468 reveals the biosynthetic potential for secondary metabolites.</title>
        <authorList>
            <person name="Mo X."/>
            <person name="Yang S."/>
        </authorList>
    </citation>
    <scope>NUCLEOTIDE SEQUENCE [LARGE SCALE GENOMIC DNA]</scope>
    <source>
        <strain evidence="3">ATCC 51364 / DSM 43886 / JCM 6844 / KCTC 9398 / NBRC 14523 / NRRL B-16468 / INA 2240</strain>
    </source>
</reference>
<name>A0A5Q0GUH3_SACSY</name>
<dbReference type="Proteomes" id="UP000325787">
    <property type="component" value="Chromosome"/>
</dbReference>
<feature type="chain" id="PRO_5039717741" evidence="1">
    <location>
        <begin position="34"/>
        <end position="134"/>
    </location>
</feature>
<dbReference type="OrthoDB" id="3482644at2"/>
<evidence type="ECO:0000256" key="1">
    <source>
        <dbReference type="SAM" id="SignalP"/>
    </source>
</evidence>
<protein>
    <submittedName>
        <fullName evidence="2">Uncharacterized protein</fullName>
    </submittedName>
</protein>
<organism evidence="2 3">
    <name type="scientific">Saccharothrix syringae</name>
    <name type="common">Nocardiopsis syringae</name>
    <dbReference type="NCBI Taxonomy" id="103733"/>
    <lineage>
        <taxon>Bacteria</taxon>
        <taxon>Bacillati</taxon>
        <taxon>Actinomycetota</taxon>
        <taxon>Actinomycetes</taxon>
        <taxon>Pseudonocardiales</taxon>
        <taxon>Pseudonocardiaceae</taxon>
        <taxon>Saccharothrix</taxon>
    </lineage>
</organism>
<evidence type="ECO:0000313" key="2">
    <source>
        <dbReference type="EMBL" id="QFZ17154.1"/>
    </source>
</evidence>
<proteinExistence type="predicted"/>
<evidence type="ECO:0000313" key="3">
    <source>
        <dbReference type="Proteomes" id="UP000325787"/>
    </source>
</evidence>